<dbReference type="Gene3D" id="3.40.190.10">
    <property type="entry name" value="Periplasmic binding protein-like II"/>
    <property type="match status" value="2"/>
</dbReference>
<evidence type="ECO:0000256" key="3">
    <source>
        <dbReference type="SAM" id="SignalP"/>
    </source>
</evidence>
<name>A0A1M7LJ12_9BACI</name>
<dbReference type="SUPFAM" id="SSF53850">
    <property type="entry name" value="Periplasmic binding protein-like II"/>
    <property type="match status" value="1"/>
</dbReference>
<evidence type="ECO:0000313" key="5">
    <source>
        <dbReference type="Proteomes" id="UP000184184"/>
    </source>
</evidence>
<dbReference type="PROSITE" id="PS51257">
    <property type="entry name" value="PROKAR_LIPOPROTEIN"/>
    <property type="match status" value="1"/>
</dbReference>
<gene>
    <name evidence="4" type="ORF">SAMN05216179_1090</name>
</gene>
<dbReference type="STRING" id="1027249.SAMN05216179_1090"/>
<dbReference type="Proteomes" id="UP000184184">
    <property type="component" value="Unassembled WGS sequence"/>
</dbReference>
<feature type="signal peptide" evidence="3">
    <location>
        <begin position="1"/>
        <end position="27"/>
    </location>
</feature>
<feature type="coiled-coil region" evidence="1">
    <location>
        <begin position="60"/>
        <end position="87"/>
    </location>
</feature>
<feature type="compositionally biased region" description="Acidic residues" evidence="2">
    <location>
        <begin position="27"/>
        <end position="52"/>
    </location>
</feature>
<feature type="region of interest" description="Disordered" evidence="2">
    <location>
        <begin position="23"/>
        <end position="53"/>
    </location>
</feature>
<dbReference type="EMBL" id="FRCZ01000001">
    <property type="protein sequence ID" value="SHM78066.1"/>
    <property type="molecule type" value="Genomic_DNA"/>
</dbReference>
<keyword evidence="3" id="KW-0732">Signal</keyword>
<dbReference type="Pfam" id="PF01547">
    <property type="entry name" value="SBP_bac_1"/>
    <property type="match status" value="1"/>
</dbReference>
<dbReference type="PANTHER" id="PTHR43649">
    <property type="entry name" value="ARABINOSE-BINDING PROTEIN-RELATED"/>
    <property type="match status" value="1"/>
</dbReference>
<dbReference type="InterPro" id="IPR006059">
    <property type="entry name" value="SBP"/>
</dbReference>
<dbReference type="RefSeq" id="WP_073200327.1">
    <property type="nucleotide sequence ID" value="NZ_FRCZ01000001.1"/>
</dbReference>
<dbReference type="InterPro" id="IPR050490">
    <property type="entry name" value="Bact_solute-bd_prot1"/>
</dbReference>
<evidence type="ECO:0000256" key="1">
    <source>
        <dbReference type="SAM" id="Coils"/>
    </source>
</evidence>
<organism evidence="4 5">
    <name type="scientific">Gracilibacillus kekensis</name>
    <dbReference type="NCBI Taxonomy" id="1027249"/>
    <lineage>
        <taxon>Bacteria</taxon>
        <taxon>Bacillati</taxon>
        <taxon>Bacillota</taxon>
        <taxon>Bacilli</taxon>
        <taxon>Bacillales</taxon>
        <taxon>Bacillaceae</taxon>
        <taxon>Gracilibacillus</taxon>
    </lineage>
</organism>
<feature type="chain" id="PRO_5038485616" evidence="3">
    <location>
        <begin position="28"/>
        <end position="439"/>
    </location>
</feature>
<evidence type="ECO:0000313" key="4">
    <source>
        <dbReference type="EMBL" id="SHM78066.1"/>
    </source>
</evidence>
<proteinExistence type="predicted"/>
<sequence>MKRGLFLFLSMLFVVAIITGCSSSDSGGDDTSSEGEDTNTEEETEESTDNSEEQVTLDFFQFKVEIADQLEEMIAEYEAENPNIKINLETVGGGADYGAALKAKFASGEEPDIFNNGGFKELELWKEHLADLSDEPWVDNLLPIGKVPMTDTDGKLYGMPVNLEGYGFIYNKDLFEQAGIAEAPTTLTELKEAAQKLEDNGITPFAAGYGEWWVIGQHLLNIPFAQQEDPDTFIEGLYDGSETFIGNEKFEQFKEVIDTEIEYGNDNPITTDYNTQVTLFASGETAMLQQGNWTENMIYEINPDINMAFLPIPLNDESEADRLPVGVPNNWVLNKDSENLDETKAFLNWMVSSEVGQRYITEEFAFIPAFDNIEPTGLGALGQSILEYSKAEQTIPWTWFRWPDGANQEFAAKIQEYASGRIEYSEVVESFQSIWDDMK</sequence>
<protein>
    <submittedName>
        <fullName evidence="4">Carbohydrate ABC transporter substrate-binding protein, CUT1 family</fullName>
    </submittedName>
</protein>
<keyword evidence="1" id="KW-0175">Coiled coil</keyword>
<dbReference type="PANTHER" id="PTHR43649:SF12">
    <property type="entry name" value="DIACETYLCHITOBIOSE BINDING PROTEIN DASA"/>
    <property type="match status" value="1"/>
</dbReference>
<keyword evidence="5" id="KW-1185">Reference proteome</keyword>
<dbReference type="AlphaFoldDB" id="A0A1M7LJ12"/>
<evidence type="ECO:0000256" key="2">
    <source>
        <dbReference type="SAM" id="MobiDB-lite"/>
    </source>
</evidence>
<accession>A0A1M7LJ12</accession>
<dbReference type="OrthoDB" id="9763054at2"/>
<reference evidence="4 5" key="1">
    <citation type="submission" date="2016-11" db="EMBL/GenBank/DDBJ databases">
        <authorList>
            <person name="Jaros S."/>
            <person name="Januszkiewicz K."/>
            <person name="Wedrychowicz H."/>
        </authorList>
    </citation>
    <scope>NUCLEOTIDE SEQUENCE [LARGE SCALE GENOMIC DNA]</scope>
    <source>
        <strain evidence="4 5">CGMCC 1.10681</strain>
    </source>
</reference>